<comment type="subcellular location">
    <subcellularLocation>
        <location evidence="1">Cell envelope</location>
    </subcellularLocation>
</comment>
<dbReference type="GO" id="GO:0016853">
    <property type="term" value="F:isomerase activity"/>
    <property type="evidence" value="ECO:0007669"/>
    <property type="project" value="UniProtKB-KW"/>
</dbReference>
<dbReference type="GO" id="GO:0030313">
    <property type="term" value="C:cell envelope"/>
    <property type="evidence" value="ECO:0007669"/>
    <property type="project" value="UniProtKB-SubCell"/>
</dbReference>
<evidence type="ECO:0000256" key="1">
    <source>
        <dbReference type="ARBA" id="ARBA00004196"/>
    </source>
</evidence>
<dbReference type="STRING" id="2340.JV46_16350"/>
<dbReference type="GO" id="GO:0015036">
    <property type="term" value="F:disulfide oxidoreductase activity"/>
    <property type="evidence" value="ECO:0007669"/>
    <property type="project" value="UniProtKB-ARBA"/>
</dbReference>
<accession>A0A0B0HFV4</accession>
<dbReference type="Pfam" id="PF08534">
    <property type="entry name" value="Redoxin"/>
    <property type="match status" value="1"/>
</dbReference>
<dbReference type="InterPro" id="IPR017937">
    <property type="entry name" value="Thioredoxin_CS"/>
</dbReference>
<evidence type="ECO:0000256" key="3">
    <source>
        <dbReference type="ARBA" id="ARBA00023284"/>
    </source>
</evidence>
<keyword evidence="6" id="KW-1185">Reference proteome</keyword>
<sequence>MTAVKKHGLLAGLLIVALGAGIGLGVMQQNGSLQRGFDTLTIKLFGQYMPEFSLSDLKGELHSSSEWQDNVVVLNFWATWCPPCTAEMPMFDALQDEYEEAGVKFVGIAIDNQADVETFITEKEIGYEILMGNPDSMTLSKSLGNKNGGLPFTAVFDRAGKLVATVVGEVPRERLNNLLAVLTSS</sequence>
<evidence type="ECO:0000259" key="4">
    <source>
        <dbReference type="PROSITE" id="PS51352"/>
    </source>
</evidence>
<dbReference type="PANTHER" id="PTHR42852">
    <property type="entry name" value="THIOL:DISULFIDE INTERCHANGE PROTEIN DSBE"/>
    <property type="match status" value="1"/>
</dbReference>
<dbReference type="InterPro" id="IPR050553">
    <property type="entry name" value="Thioredoxin_ResA/DsbE_sf"/>
</dbReference>
<dbReference type="CDD" id="cd02966">
    <property type="entry name" value="TlpA_like_family"/>
    <property type="match status" value="1"/>
</dbReference>
<proteinExistence type="predicted"/>
<dbReference type="GO" id="GO:0017004">
    <property type="term" value="P:cytochrome complex assembly"/>
    <property type="evidence" value="ECO:0007669"/>
    <property type="project" value="UniProtKB-KW"/>
</dbReference>
<protein>
    <submittedName>
        <fullName evidence="5">Thiol-disulfide isomerase/thioredoxin</fullName>
    </submittedName>
</protein>
<keyword evidence="5" id="KW-0413">Isomerase</keyword>
<dbReference type="eggNOG" id="COG0526">
    <property type="taxonomic scope" value="Bacteria"/>
</dbReference>
<dbReference type="InterPro" id="IPR036249">
    <property type="entry name" value="Thioredoxin-like_sf"/>
</dbReference>
<dbReference type="SUPFAM" id="SSF52833">
    <property type="entry name" value="Thioredoxin-like"/>
    <property type="match status" value="1"/>
</dbReference>
<evidence type="ECO:0000256" key="2">
    <source>
        <dbReference type="ARBA" id="ARBA00022748"/>
    </source>
</evidence>
<dbReference type="AlphaFoldDB" id="A0A0B0HFV4"/>
<dbReference type="Gene3D" id="3.40.30.10">
    <property type="entry name" value="Glutaredoxin"/>
    <property type="match status" value="1"/>
</dbReference>
<gene>
    <name evidence="5" type="ORF">JV46_16350</name>
</gene>
<dbReference type="InterPro" id="IPR013766">
    <property type="entry name" value="Thioredoxin_domain"/>
</dbReference>
<dbReference type="PROSITE" id="PS51352">
    <property type="entry name" value="THIOREDOXIN_2"/>
    <property type="match status" value="1"/>
</dbReference>
<name>A0A0B0HFV4_SOVGS</name>
<evidence type="ECO:0000313" key="5">
    <source>
        <dbReference type="EMBL" id="KHF26336.1"/>
    </source>
</evidence>
<dbReference type="PANTHER" id="PTHR42852:SF13">
    <property type="entry name" value="PROTEIN DIPZ"/>
    <property type="match status" value="1"/>
</dbReference>
<keyword evidence="2" id="KW-0201">Cytochrome c-type biogenesis</keyword>
<evidence type="ECO:0000313" key="6">
    <source>
        <dbReference type="Proteomes" id="UP000030856"/>
    </source>
</evidence>
<dbReference type="InterPro" id="IPR013740">
    <property type="entry name" value="Redoxin"/>
</dbReference>
<organism evidence="5 6">
    <name type="scientific">Solemya velum gill symbiont</name>
    <dbReference type="NCBI Taxonomy" id="2340"/>
    <lineage>
        <taxon>Bacteria</taxon>
        <taxon>Pseudomonadati</taxon>
        <taxon>Pseudomonadota</taxon>
        <taxon>Gammaproteobacteria</taxon>
        <taxon>sulfur-oxidizing symbionts</taxon>
    </lineage>
</organism>
<dbReference type="EMBL" id="JRAA01000001">
    <property type="protein sequence ID" value="KHF26336.1"/>
    <property type="molecule type" value="Genomic_DNA"/>
</dbReference>
<comment type="caution">
    <text evidence="5">The sequence shown here is derived from an EMBL/GenBank/DDBJ whole genome shotgun (WGS) entry which is preliminary data.</text>
</comment>
<dbReference type="PROSITE" id="PS00194">
    <property type="entry name" value="THIOREDOXIN_1"/>
    <property type="match status" value="1"/>
</dbReference>
<dbReference type="Proteomes" id="UP000030856">
    <property type="component" value="Unassembled WGS sequence"/>
</dbReference>
<keyword evidence="3" id="KW-0676">Redox-active center</keyword>
<reference evidence="5 6" key="1">
    <citation type="journal article" date="2014" name="BMC Genomics">
        <title>The genome of the intracellular bacterium of the coastal bivalve, Solemya velum: a blueprint for thriving in and out of symbiosis.</title>
        <authorList>
            <person name="Dmytrenko O."/>
            <person name="Russell S.L."/>
            <person name="Loo W.T."/>
            <person name="Fontanez K.M."/>
            <person name="Liao L."/>
            <person name="Roeselers G."/>
            <person name="Sharma R."/>
            <person name="Stewart F.J."/>
            <person name="Newton I.L."/>
            <person name="Woyke T."/>
            <person name="Wu D."/>
            <person name="Lang J.M."/>
            <person name="Eisen J.A."/>
            <person name="Cavanaugh C.M."/>
        </authorList>
    </citation>
    <scope>NUCLEOTIDE SEQUENCE [LARGE SCALE GENOMIC DNA]</scope>
    <source>
        <strain evidence="5 6">WH</strain>
    </source>
</reference>
<feature type="domain" description="Thioredoxin" evidence="4">
    <location>
        <begin position="43"/>
        <end position="184"/>
    </location>
</feature>